<protein>
    <submittedName>
        <fullName evidence="1">Uncharacterized protein</fullName>
    </submittedName>
</protein>
<reference evidence="1 2" key="1">
    <citation type="submission" date="2018-11" db="EMBL/GenBank/DDBJ databases">
        <authorList>
            <consortium name="Pathogen Informatics"/>
        </authorList>
    </citation>
    <scope>NUCLEOTIDE SEQUENCE [LARGE SCALE GENOMIC DNA]</scope>
</reference>
<dbReference type="EMBL" id="UYRV01118142">
    <property type="protein sequence ID" value="VDN31018.1"/>
    <property type="molecule type" value="Genomic_DNA"/>
</dbReference>
<gene>
    <name evidence="1" type="ORF">CGOC_LOCUS11696</name>
</gene>
<evidence type="ECO:0000313" key="1">
    <source>
        <dbReference type="EMBL" id="VDN31018.1"/>
    </source>
</evidence>
<proteinExistence type="predicted"/>
<name>A0A3P7N6J5_CYLGO</name>
<dbReference type="Proteomes" id="UP000271889">
    <property type="component" value="Unassembled WGS sequence"/>
</dbReference>
<accession>A0A3P7N6J5</accession>
<sequence>MPVRFLETFMDPNDCSYLAKLHYFDCMLDLIAKNAPERDGAAIVMETRLSPRLESLCEQLIAPITKTSGKQRISLRETLEAFGNNPGADTVPAGVTSTYILGLLLGICEHTEGK</sequence>
<dbReference type="AlphaFoldDB" id="A0A3P7N6J5"/>
<dbReference type="OrthoDB" id="10478767at2759"/>
<evidence type="ECO:0000313" key="2">
    <source>
        <dbReference type="Proteomes" id="UP000271889"/>
    </source>
</evidence>
<keyword evidence="2" id="KW-1185">Reference proteome</keyword>
<organism evidence="1 2">
    <name type="scientific">Cylicostephanus goldi</name>
    <name type="common">Nematode worm</name>
    <dbReference type="NCBI Taxonomy" id="71465"/>
    <lineage>
        <taxon>Eukaryota</taxon>
        <taxon>Metazoa</taxon>
        <taxon>Ecdysozoa</taxon>
        <taxon>Nematoda</taxon>
        <taxon>Chromadorea</taxon>
        <taxon>Rhabditida</taxon>
        <taxon>Rhabditina</taxon>
        <taxon>Rhabditomorpha</taxon>
        <taxon>Strongyloidea</taxon>
        <taxon>Strongylidae</taxon>
        <taxon>Cylicostephanus</taxon>
    </lineage>
</organism>